<gene>
    <name evidence="1" type="ORF">QF035_008930</name>
</gene>
<accession>A0ABU0T6B2</accession>
<organism evidence="1 2">
    <name type="scientific">Streptomyces umbrinus</name>
    <dbReference type="NCBI Taxonomy" id="67370"/>
    <lineage>
        <taxon>Bacteria</taxon>
        <taxon>Bacillati</taxon>
        <taxon>Actinomycetota</taxon>
        <taxon>Actinomycetes</taxon>
        <taxon>Kitasatosporales</taxon>
        <taxon>Streptomycetaceae</taxon>
        <taxon>Streptomyces</taxon>
        <taxon>Streptomyces phaeochromogenes group</taxon>
    </lineage>
</organism>
<keyword evidence="2" id="KW-1185">Reference proteome</keyword>
<reference evidence="1 2" key="1">
    <citation type="submission" date="2023-07" db="EMBL/GenBank/DDBJ databases">
        <title>Comparative genomics of wheat-associated soil bacteria to identify genetic determinants of phenazine resistance.</title>
        <authorList>
            <person name="Mouncey N."/>
        </authorList>
    </citation>
    <scope>NUCLEOTIDE SEQUENCE [LARGE SCALE GENOMIC DNA]</scope>
    <source>
        <strain evidence="1 2">V2I4</strain>
    </source>
</reference>
<dbReference type="Proteomes" id="UP001230328">
    <property type="component" value="Unassembled WGS sequence"/>
</dbReference>
<evidence type="ECO:0000313" key="1">
    <source>
        <dbReference type="EMBL" id="MDQ1031348.1"/>
    </source>
</evidence>
<comment type="caution">
    <text evidence="1">The sequence shown here is derived from an EMBL/GenBank/DDBJ whole genome shotgun (WGS) entry which is preliminary data.</text>
</comment>
<name>A0ABU0T6B2_9ACTN</name>
<dbReference type="EMBL" id="JAUSZI010000002">
    <property type="protein sequence ID" value="MDQ1031348.1"/>
    <property type="molecule type" value="Genomic_DNA"/>
</dbReference>
<dbReference type="RefSeq" id="WP_307527421.1">
    <property type="nucleotide sequence ID" value="NZ_JAUSZI010000002.1"/>
</dbReference>
<protein>
    <recommendedName>
        <fullName evidence="3">Transposase</fullName>
    </recommendedName>
</protein>
<evidence type="ECO:0000313" key="2">
    <source>
        <dbReference type="Proteomes" id="UP001230328"/>
    </source>
</evidence>
<evidence type="ECO:0008006" key="3">
    <source>
        <dbReference type="Google" id="ProtNLM"/>
    </source>
</evidence>
<proteinExistence type="predicted"/>
<sequence>MEHFEPRVSWRGMDPESGEDLWAVLHIGACLAAGGAWEYEPPPSLRNDNWLARCLFSRKEALRRAAVAVNQVKFNSRTFARWNKDYASRSA</sequence>